<dbReference type="Pfam" id="PF01136">
    <property type="entry name" value="Peptidase_U32"/>
    <property type="match status" value="1"/>
</dbReference>
<name>A0A2H0XUF5_UNCSA</name>
<accession>A0A2H0XUF5</accession>
<dbReference type="PANTHER" id="PTHR30217">
    <property type="entry name" value="PEPTIDASE U32 FAMILY"/>
    <property type="match status" value="1"/>
</dbReference>
<dbReference type="PANTHER" id="PTHR30217:SF10">
    <property type="entry name" value="23S RRNA 5-HYDROXYCYTIDINE C2501 SYNTHASE"/>
    <property type="match status" value="1"/>
</dbReference>
<sequence length="338" mass="38225">MKICVGINEASEIAQLVKVGADEFYCGVIPSTWRKKYACSFLSRRENAGSNFLSYKHLSEAIALAKKFHRQIWVVFNSLYYPQRLMPEIKRVILKVLSLGPSGLIIADPGLLLLLAELKPNVPVILSGEFGVFNSYSLALLGAIKNIKRITIQRHLAVSEIAAIAKKFPQYEYEAFILNEKCPFVGAHCFAGHGDVFWDKYSGLNRNLCSELLEANFSISLAEPHSLAFLNKAYTSYVEYQKRNRFNFAFRLKGEPIDQNNILVDCGLCYVKKLKAAGVRYLKIVSRGRAFSLKLKMVALARMIADGNFTRKEIVKKYEATFGQKGRETCAAKYFCYY</sequence>
<evidence type="ECO:0000313" key="2">
    <source>
        <dbReference type="Proteomes" id="UP000231343"/>
    </source>
</evidence>
<evidence type="ECO:0000313" key="1">
    <source>
        <dbReference type="EMBL" id="PIS28542.1"/>
    </source>
</evidence>
<dbReference type="Proteomes" id="UP000231343">
    <property type="component" value="Unassembled WGS sequence"/>
</dbReference>
<dbReference type="EMBL" id="PEYM01000128">
    <property type="protein sequence ID" value="PIS28542.1"/>
    <property type="molecule type" value="Genomic_DNA"/>
</dbReference>
<protein>
    <recommendedName>
        <fullName evidence="3">Peptidase U32</fullName>
    </recommendedName>
</protein>
<comment type="caution">
    <text evidence="1">The sequence shown here is derived from an EMBL/GenBank/DDBJ whole genome shotgun (WGS) entry which is preliminary data.</text>
</comment>
<proteinExistence type="predicted"/>
<dbReference type="InterPro" id="IPR001539">
    <property type="entry name" value="Peptidase_U32"/>
</dbReference>
<evidence type="ECO:0008006" key="3">
    <source>
        <dbReference type="Google" id="ProtNLM"/>
    </source>
</evidence>
<reference evidence="1 2" key="1">
    <citation type="submission" date="2017-09" db="EMBL/GenBank/DDBJ databases">
        <title>Depth-based differentiation of microbial function through sediment-hosted aquifers and enrichment of novel symbionts in the deep terrestrial subsurface.</title>
        <authorList>
            <person name="Probst A.J."/>
            <person name="Ladd B."/>
            <person name="Jarett J.K."/>
            <person name="Geller-Mcgrath D.E."/>
            <person name="Sieber C.M."/>
            <person name="Emerson J.B."/>
            <person name="Anantharaman K."/>
            <person name="Thomas B.C."/>
            <person name="Malmstrom R."/>
            <person name="Stieglmeier M."/>
            <person name="Klingl A."/>
            <person name="Woyke T."/>
            <person name="Ryan C.M."/>
            <person name="Banfield J.F."/>
        </authorList>
    </citation>
    <scope>NUCLEOTIDE SEQUENCE [LARGE SCALE GENOMIC DNA]</scope>
    <source>
        <strain evidence="1">CG08_land_8_20_14_0_20_45_16</strain>
    </source>
</reference>
<organism evidence="1 2">
    <name type="scientific">Candidatus Saganbacteria bacterium CG08_land_8_20_14_0_20_45_16</name>
    <dbReference type="NCBI Taxonomy" id="2014293"/>
    <lineage>
        <taxon>Bacteria</taxon>
        <taxon>Bacillati</taxon>
        <taxon>Saganbacteria</taxon>
    </lineage>
</organism>
<gene>
    <name evidence="1" type="ORF">COT42_07825</name>
</gene>
<dbReference type="AlphaFoldDB" id="A0A2H0XUF5"/>
<dbReference type="InterPro" id="IPR051454">
    <property type="entry name" value="RNA/ubiquinone_mod_enzymes"/>
</dbReference>